<gene>
    <name evidence="2" type="ORF">H9735_00085</name>
</gene>
<dbReference type="PRINTS" id="PR00419">
    <property type="entry name" value="ADXRDTASE"/>
</dbReference>
<organism evidence="2 3">
    <name type="scientific">Candidatus Anaerostipes excrementavium</name>
    <dbReference type="NCBI Taxonomy" id="2838463"/>
    <lineage>
        <taxon>Bacteria</taxon>
        <taxon>Bacillati</taxon>
        <taxon>Bacillota</taxon>
        <taxon>Clostridia</taxon>
        <taxon>Lachnospirales</taxon>
        <taxon>Lachnospiraceae</taxon>
        <taxon>Anaerostipes</taxon>
    </lineage>
</organism>
<dbReference type="InterPro" id="IPR009051">
    <property type="entry name" value="Helical_ferredxn"/>
</dbReference>
<dbReference type="Gene3D" id="1.10.1060.10">
    <property type="entry name" value="Alpha-helical ferredoxin"/>
    <property type="match status" value="1"/>
</dbReference>
<dbReference type="Pfam" id="PF10589">
    <property type="entry name" value="NADH_4Fe-4S"/>
    <property type="match status" value="1"/>
</dbReference>
<dbReference type="GO" id="GO:0016491">
    <property type="term" value="F:oxidoreductase activity"/>
    <property type="evidence" value="ECO:0007669"/>
    <property type="project" value="InterPro"/>
</dbReference>
<dbReference type="Pfam" id="PF14691">
    <property type="entry name" value="Fer4_20"/>
    <property type="match status" value="1"/>
</dbReference>
<proteinExistence type="predicted"/>
<dbReference type="InterPro" id="IPR028261">
    <property type="entry name" value="DPD_II"/>
</dbReference>
<dbReference type="SUPFAM" id="SSF51971">
    <property type="entry name" value="Nucleotide-binding domain"/>
    <property type="match status" value="2"/>
</dbReference>
<dbReference type="Gene3D" id="3.50.50.60">
    <property type="entry name" value="FAD/NAD(P)-binding domain"/>
    <property type="match status" value="2"/>
</dbReference>
<dbReference type="InterPro" id="IPR019575">
    <property type="entry name" value="Nuop51_4Fe4S-bd"/>
</dbReference>
<dbReference type="InterPro" id="IPR036188">
    <property type="entry name" value="FAD/NAD-bd_sf"/>
</dbReference>
<feature type="domain" description="NADH-ubiquinone oxidoreductase 51kDa subunit iron-sulphur binding" evidence="1">
    <location>
        <begin position="37"/>
        <end position="82"/>
    </location>
</feature>
<dbReference type="GO" id="GO:0051539">
    <property type="term" value="F:4 iron, 4 sulfur cluster binding"/>
    <property type="evidence" value="ECO:0007669"/>
    <property type="project" value="InterPro"/>
</dbReference>
<dbReference type="SMART" id="SM00928">
    <property type="entry name" value="NADH_4Fe-4S"/>
    <property type="match status" value="1"/>
</dbReference>
<reference evidence="2" key="1">
    <citation type="journal article" date="2021" name="PeerJ">
        <title>Extensive microbial diversity within the chicken gut microbiome revealed by metagenomics and culture.</title>
        <authorList>
            <person name="Gilroy R."/>
            <person name="Ravi A."/>
            <person name="Getino M."/>
            <person name="Pursley I."/>
            <person name="Horton D.L."/>
            <person name="Alikhan N.F."/>
            <person name="Baker D."/>
            <person name="Gharbi K."/>
            <person name="Hall N."/>
            <person name="Watson M."/>
            <person name="Adriaenssens E.M."/>
            <person name="Foster-Nyarko E."/>
            <person name="Jarju S."/>
            <person name="Secka A."/>
            <person name="Antonio M."/>
            <person name="Oren A."/>
            <person name="Chaudhuri R.R."/>
            <person name="La Ragione R."/>
            <person name="Hildebrand F."/>
            <person name="Pallen M.J."/>
        </authorList>
    </citation>
    <scope>NUCLEOTIDE SEQUENCE</scope>
    <source>
        <strain evidence="2">CHK191-13928</strain>
    </source>
</reference>
<dbReference type="SUPFAM" id="SSF140490">
    <property type="entry name" value="Nqo1C-terminal domain-like"/>
    <property type="match status" value="1"/>
</dbReference>
<dbReference type="InterPro" id="IPR023753">
    <property type="entry name" value="FAD/NAD-binding_dom"/>
</dbReference>
<accession>A0A9D2B7V0</accession>
<dbReference type="Proteomes" id="UP000886721">
    <property type="component" value="Unassembled WGS sequence"/>
</dbReference>
<evidence type="ECO:0000259" key="1">
    <source>
        <dbReference type="SMART" id="SM00928"/>
    </source>
</evidence>
<name>A0A9D2B7V0_9FIRM</name>
<dbReference type="Pfam" id="PF07992">
    <property type="entry name" value="Pyr_redox_2"/>
    <property type="match status" value="1"/>
</dbReference>
<reference evidence="2" key="2">
    <citation type="submission" date="2021-04" db="EMBL/GenBank/DDBJ databases">
        <authorList>
            <person name="Gilroy R."/>
        </authorList>
    </citation>
    <scope>NUCLEOTIDE SEQUENCE</scope>
    <source>
        <strain evidence="2">CHK191-13928</strain>
    </source>
</reference>
<dbReference type="AlphaFoldDB" id="A0A9D2B7V0"/>
<dbReference type="PANTHER" id="PTHR42783">
    <property type="entry name" value="GLUTAMATE SYNTHASE [NADPH] SMALL CHAIN"/>
    <property type="match status" value="1"/>
</dbReference>
<sequence>MSRLELMTPNHAQLVVEGLYKDLERRIESSPPGLCPVDISRAFLEICHAQSCGKCVPCRVGLGQLKNLLTDVLDGKANIRTLTAIRETAQSIMESADCAIGYEAANMVYKGAVGFKEDYLEHIMYHRCLSTLNQPVPCVFRCPARVDIPGYIALVREGRYEDAIRLIRKDNPFPTTCGFICEHPCEALCRRNMIDDAVNIRGLKRMAADAAGYVAPPECAPSTGKNVAVVGGGPSGLSAAYYLQLMGHQVTVYETLPELGGMLRYGIPNYRLPKERLDQDIQAILDTGVKVEFGKDIGKDISLTELKEQYDAVLISIGASTDKKMGLPGEEAEGVISAVQFLRNVALGKAESLEGQEVAVIGGGNVSMDAVRTAVRLGAKKVSIVYRRRVADMTALSDEIEGALAEGVEIKTLMAPARVEKGEDGKVKGIWVTPQMISVIRGGRPSVTPSGEEDILIPCQTLIVAIGQDIVYQHFEESGVPVQRGRISVEKFGGFEDIPGVFAGGDCATGPSTVISAVAAGKVIAANIDEYLGFHHEITVDVEIPEPRLEDKEPCGRVNMTEREAGERICDFEGVENCMTEAEACQEASRCLRCDHFGYGVFKGGRNIKW</sequence>
<dbReference type="PANTHER" id="PTHR42783:SF3">
    <property type="entry name" value="GLUTAMATE SYNTHASE [NADPH] SMALL CHAIN-RELATED"/>
    <property type="match status" value="1"/>
</dbReference>
<dbReference type="InterPro" id="IPR037207">
    <property type="entry name" value="Nuop51_4Fe4S-bd_sf"/>
</dbReference>
<evidence type="ECO:0000313" key="2">
    <source>
        <dbReference type="EMBL" id="HIX66505.1"/>
    </source>
</evidence>
<evidence type="ECO:0000313" key="3">
    <source>
        <dbReference type="Proteomes" id="UP000886721"/>
    </source>
</evidence>
<protein>
    <submittedName>
        <fullName evidence="2">FAD-dependent oxidoreductase</fullName>
    </submittedName>
</protein>
<comment type="caution">
    <text evidence="2">The sequence shown here is derived from an EMBL/GenBank/DDBJ whole genome shotgun (WGS) entry which is preliminary data.</text>
</comment>
<dbReference type="NCBIfam" id="NF009410">
    <property type="entry name" value="PRK12771.1"/>
    <property type="match status" value="1"/>
</dbReference>
<dbReference type="EMBL" id="DXEM01000001">
    <property type="protein sequence ID" value="HIX66505.1"/>
    <property type="molecule type" value="Genomic_DNA"/>
</dbReference>